<accession>A0A0E9RCG1</accession>
<reference evidence="1" key="2">
    <citation type="journal article" date="2015" name="Fish Shellfish Immunol.">
        <title>Early steps in the European eel (Anguilla anguilla)-Vibrio vulnificus interaction in the gills: Role of the RtxA13 toxin.</title>
        <authorList>
            <person name="Callol A."/>
            <person name="Pajuelo D."/>
            <person name="Ebbesson L."/>
            <person name="Teles M."/>
            <person name="MacKenzie S."/>
            <person name="Amaro C."/>
        </authorList>
    </citation>
    <scope>NUCLEOTIDE SEQUENCE</scope>
</reference>
<organism evidence="1">
    <name type="scientific">Anguilla anguilla</name>
    <name type="common">European freshwater eel</name>
    <name type="synonym">Muraena anguilla</name>
    <dbReference type="NCBI Taxonomy" id="7936"/>
    <lineage>
        <taxon>Eukaryota</taxon>
        <taxon>Metazoa</taxon>
        <taxon>Chordata</taxon>
        <taxon>Craniata</taxon>
        <taxon>Vertebrata</taxon>
        <taxon>Euteleostomi</taxon>
        <taxon>Actinopterygii</taxon>
        <taxon>Neopterygii</taxon>
        <taxon>Teleostei</taxon>
        <taxon>Anguilliformes</taxon>
        <taxon>Anguillidae</taxon>
        <taxon>Anguilla</taxon>
    </lineage>
</organism>
<proteinExistence type="predicted"/>
<name>A0A0E9RCG1_ANGAN</name>
<protein>
    <submittedName>
        <fullName evidence="1">Uncharacterized protein</fullName>
    </submittedName>
</protein>
<evidence type="ECO:0000313" key="1">
    <source>
        <dbReference type="EMBL" id="JAH26759.1"/>
    </source>
</evidence>
<dbReference type="AlphaFoldDB" id="A0A0E9RCG1"/>
<reference evidence="1" key="1">
    <citation type="submission" date="2014-11" db="EMBL/GenBank/DDBJ databases">
        <authorList>
            <person name="Amaro Gonzalez C."/>
        </authorList>
    </citation>
    <scope>NUCLEOTIDE SEQUENCE</scope>
</reference>
<sequence>MLSCLYVSLPDNLLLQCEMPSKHV</sequence>
<dbReference type="EMBL" id="GBXM01081818">
    <property type="protein sequence ID" value="JAH26759.1"/>
    <property type="molecule type" value="Transcribed_RNA"/>
</dbReference>